<name>C0ER96_NEIFL</name>
<organism evidence="1 2">
    <name type="scientific">Neisseria flavescens NRL30031/H210</name>
    <dbReference type="NCBI Taxonomy" id="546264"/>
    <lineage>
        <taxon>Bacteria</taxon>
        <taxon>Pseudomonadati</taxon>
        <taxon>Pseudomonadota</taxon>
        <taxon>Betaproteobacteria</taxon>
        <taxon>Neisseriales</taxon>
        <taxon>Neisseriaceae</taxon>
        <taxon>Neisseria</taxon>
    </lineage>
</organism>
<dbReference type="Proteomes" id="UP000004457">
    <property type="component" value="Unassembled WGS sequence"/>
</dbReference>
<proteinExistence type="predicted"/>
<dbReference type="AlphaFoldDB" id="C0ER96"/>
<dbReference type="eggNOG" id="COG3210">
    <property type="taxonomic scope" value="Bacteria"/>
</dbReference>
<protein>
    <submittedName>
        <fullName evidence="1">Uncharacterized protein</fullName>
    </submittedName>
</protein>
<comment type="caution">
    <text evidence="1">The sequence shown here is derived from an EMBL/GenBank/DDBJ whole genome shotgun (WGS) entry which is preliminary data.</text>
</comment>
<evidence type="ECO:0000313" key="2">
    <source>
        <dbReference type="Proteomes" id="UP000004457"/>
    </source>
</evidence>
<gene>
    <name evidence="1" type="ORF">NEIFLAOT_02496</name>
</gene>
<accession>C0ER96</accession>
<evidence type="ECO:0000313" key="1">
    <source>
        <dbReference type="EMBL" id="EEG32461.1"/>
    </source>
</evidence>
<sequence length="167" mass="18929">MGRAAIPLRTRCRRLRKLEHENKAGEYPNLDIDMLGAAANLQKSDRRLSHLQGLERNESNKNRSIGTEIAARDIVGTWVERNRSTIDTNTQNRGWIRTIVDIFVGKSSSHNCTGLGTEQCVDDGYRTKEKGEKGNDINTIHRISVYDLLEQQNHRTNPNHPQSGDPK</sequence>
<keyword evidence="2" id="KW-1185">Reference proteome</keyword>
<reference evidence="1 2" key="1">
    <citation type="submission" date="2009-01" db="EMBL/GenBank/DDBJ databases">
        <authorList>
            <person name="Fulton L."/>
            <person name="Clifton S."/>
            <person name="Chinwalla A.T."/>
            <person name="Mitreva M."/>
            <person name="Sodergren E."/>
            <person name="Weinstock G."/>
            <person name="Clifton S."/>
            <person name="Dooling D.J."/>
            <person name="Fulton B."/>
            <person name="Minx P."/>
            <person name="Pepin K.H."/>
            <person name="Johnson M."/>
            <person name="Bhonagiri V."/>
            <person name="Nash W.E."/>
            <person name="Mardis E.R."/>
            <person name="Wilson R.K."/>
        </authorList>
    </citation>
    <scope>NUCLEOTIDE SEQUENCE [LARGE SCALE GENOMIC DNA]</scope>
    <source>
        <strain evidence="1 2">NRL30031/H210</strain>
    </source>
</reference>
<dbReference type="EMBL" id="ACEN01000108">
    <property type="protein sequence ID" value="EEG32461.1"/>
    <property type="molecule type" value="Genomic_DNA"/>
</dbReference>